<reference evidence="1" key="2">
    <citation type="journal article" date="2015" name="Data Brief">
        <title>Shoot transcriptome of the giant reed, Arundo donax.</title>
        <authorList>
            <person name="Barrero R.A."/>
            <person name="Guerrero F.D."/>
            <person name="Moolhuijzen P."/>
            <person name="Goolsby J.A."/>
            <person name="Tidwell J."/>
            <person name="Bellgard S.E."/>
            <person name="Bellgard M.I."/>
        </authorList>
    </citation>
    <scope>NUCLEOTIDE SEQUENCE</scope>
    <source>
        <tissue evidence="1">Shoot tissue taken approximately 20 cm above the soil surface</tissue>
    </source>
</reference>
<accession>A0A0A9A1C9</accession>
<organism evidence="1">
    <name type="scientific">Arundo donax</name>
    <name type="common">Giant reed</name>
    <name type="synonym">Donax arundinaceus</name>
    <dbReference type="NCBI Taxonomy" id="35708"/>
    <lineage>
        <taxon>Eukaryota</taxon>
        <taxon>Viridiplantae</taxon>
        <taxon>Streptophyta</taxon>
        <taxon>Embryophyta</taxon>
        <taxon>Tracheophyta</taxon>
        <taxon>Spermatophyta</taxon>
        <taxon>Magnoliopsida</taxon>
        <taxon>Liliopsida</taxon>
        <taxon>Poales</taxon>
        <taxon>Poaceae</taxon>
        <taxon>PACMAD clade</taxon>
        <taxon>Arundinoideae</taxon>
        <taxon>Arundineae</taxon>
        <taxon>Arundo</taxon>
    </lineage>
</organism>
<sequence length="48" mass="6112">MHSCTNKYQITKRPNMILTLYQRFLWMIFRRIWQTYILLLHIKTLKQK</sequence>
<dbReference type="EMBL" id="GBRH01253004">
    <property type="protein sequence ID" value="JAD44891.1"/>
    <property type="molecule type" value="Transcribed_RNA"/>
</dbReference>
<evidence type="ECO:0000313" key="1">
    <source>
        <dbReference type="EMBL" id="JAD44891.1"/>
    </source>
</evidence>
<dbReference type="AlphaFoldDB" id="A0A0A9A1C9"/>
<name>A0A0A9A1C9_ARUDO</name>
<reference evidence="1" key="1">
    <citation type="submission" date="2014-09" db="EMBL/GenBank/DDBJ databases">
        <authorList>
            <person name="Magalhaes I.L.F."/>
            <person name="Oliveira U."/>
            <person name="Santos F.R."/>
            <person name="Vidigal T.H.D.A."/>
            <person name="Brescovit A.D."/>
            <person name="Santos A.J."/>
        </authorList>
    </citation>
    <scope>NUCLEOTIDE SEQUENCE</scope>
    <source>
        <tissue evidence="1">Shoot tissue taken approximately 20 cm above the soil surface</tissue>
    </source>
</reference>
<proteinExistence type="predicted"/>
<protein>
    <submittedName>
        <fullName evidence="1">Uncharacterized protein</fullName>
    </submittedName>
</protein>